<reference evidence="1" key="1">
    <citation type="submission" date="2022-02" db="EMBL/GenBank/DDBJ databases">
        <title>Plant Genome Project.</title>
        <authorList>
            <person name="Zhang R.-G."/>
        </authorList>
    </citation>
    <scope>NUCLEOTIDE SEQUENCE</scope>
    <source>
        <strain evidence="1">AT1</strain>
    </source>
</reference>
<name>A0ACC0MB62_RHOML</name>
<comment type="caution">
    <text evidence="1">The sequence shown here is derived from an EMBL/GenBank/DDBJ whole genome shotgun (WGS) entry which is preliminary data.</text>
</comment>
<organism evidence="1 2">
    <name type="scientific">Rhododendron molle</name>
    <name type="common">Chinese azalea</name>
    <name type="synonym">Azalea mollis</name>
    <dbReference type="NCBI Taxonomy" id="49168"/>
    <lineage>
        <taxon>Eukaryota</taxon>
        <taxon>Viridiplantae</taxon>
        <taxon>Streptophyta</taxon>
        <taxon>Embryophyta</taxon>
        <taxon>Tracheophyta</taxon>
        <taxon>Spermatophyta</taxon>
        <taxon>Magnoliopsida</taxon>
        <taxon>eudicotyledons</taxon>
        <taxon>Gunneridae</taxon>
        <taxon>Pentapetalae</taxon>
        <taxon>asterids</taxon>
        <taxon>Ericales</taxon>
        <taxon>Ericaceae</taxon>
        <taxon>Ericoideae</taxon>
        <taxon>Rhodoreae</taxon>
        <taxon>Rhododendron</taxon>
    </lineage>
</organism>
<protein>
    <submittedName>
        <fullName evidence="1">Uncharacterized protein</fullName>
    </submittedName>
</protein>
<evidence type="ECO:0000313" key="1">
    <source>
        <dbReference type="EMBL" id="KAI8537819.1"/>
    </source>
</evidence>
<gene>
    <name evidence="1" type="ORF">RHMOL_Rhmol09G0053400</name>
</gene>
<evidence type="ECO:0000313" key="2">
    <source>
        <dbReference type="Proteomes" id="UP001062846"/>
    </source>
</evidence>
<dbReference type="EMBL" id="CM046396">
    <property type="protein sequence ID" value="KAI8537819.1"/>
    <property type="molecule type" value="Genomic_DNA"/>
</dbReference>
<dbReference type="Proteomes" id="UP001062846">
    <property type="component" value="Chromosome 9"/>
</dbReference>
<keyword evidence="2" id="KW-1185">Reference proteome</keyword>
<sequence length="347" mass="39447">MEFHLSILIWHLATEICHRLDYISEPNPDSTPSILYNEGKCISQYMLYLLVEHPNMLPIGMGQIKFRELCSDLGDFLKMYISKPLKDEMVKEASKMLMEIVNPENMLVGGGGRSNLVILHGSRKQDEQTREKDSKGKEIAGIRRSGITRPSLNFLAILGDFGIALDTSCPDKLSQQLYSGVYLKPNKLKFFVDEKENKNCFMLFARGLDVCHGQHPQYWQWIEDKDTSGEDIEVAKLLLVYWLDIKGYIQTIDFSPATLYEIVFVVKLIAGHSLTSLNLIINPQYSKALKRSESLQGKPLESWFEILVGEFMMSREYAGNMVFGLEQHGGEAKNGLVVKCAIIRPKK</sequence>
<accession>A0ACC0MB62</accession>
<proteinExistence type="predicted"/>